<reference evidence="1 2" key="1">
    <citation type="journal article" date="2020" name="Nature">
        <title>Six reference-quality genomes reveal evolution of bat adaptations.</title>
        <authorList>
            <person name="Jebb D."/>
            <person name="Huang Z."/>
            <person name="Pippel M."/>
            <person name="Hughes G.M."/>
            <person name="Lavrichenko K."/>
            <person name="Devanna P."/>
            <person name="Winkler S."/>
            <person name="Jermiin L.S."/>
            <person name="Skirmuntt E.C."/>
            <person name="Katzourakis A."/>
            <person name="Burkitt-Gray L."/>
            <person name="Ray D.A."/>
            <person name="Sullivan K.A.M."/>
            <person name="Roscito J.G."/>
            <person name="Kirilenko B.M."/>
            <person name="Davalos L.M."/>
            <person name="Corthals A.P."/>
            <person name="Power M.L."/>
            <person name="Jones G."/>
            <person name="Ransome R.D."/>
            <person name="Dechmann D.K.N."/>
            <person name="Locatelli A.G."/>
            <person name="Puechmaille S.J."/>
            <person name="Fedrigo O."/>
            <person name="Jarvis E.D."/>
            <person name="Hiller M."/>
            <person name="Vernes S.C."/>
            <person name="Myers E.W."/>
            <person name="Teeling E.C."/>
        </authorList>
    </citation>
    <scope>NUCLEOTIDE SEQUENCE [LARGE SCALE GENOMIC DNA]</scope>
    <source>
        <strain evidence="1">MRouAeg1</strain>
        <tissue evidence="1">Muscle</tissue>
    </source>
</reference>
<gene>
    <name evidence="1" type="ORF">HJG63_011238</name>
</gene>
<name>A0A7J8H0M6_ROUAE</name>
<dbReference type="Proteomes" id="UP000593571">
    <property type="component" value="Unassembled WGS sequence"/>
</dbReference>
<organism evidence="1 2">
    <name type="scientific">Rousettus aegyptiacus</name>
    <name type="common">Egyptian fruit bat</name>
    <name type="synonym">Pteropus aegyptiacus</name>
    <dbReference type="NCBI Taxonomy" id="9407"/>
    <lineage>
        <taxon>Eukaryota</taxon>
        <taxon>Metazoa</taxon>
        <taxon>Chordata</taxon>
        <taxon>Craniata</taxon>
        <taxon>Vertebrata</taxon>
        <taxon>Euteleostomi</taxon>
        <taxon>Mammalia</taxon>
        <taxon>Eutheria</taxon>
        <taxon>Laurasiatheria</taxon>
        <taxon>Chiroptera</taxon>
        <taxon>Yinpterochiroptera</taxon>
        <taxon>Pteropodoidea</taxon>
        <taxon>Pteropodidae</taxon>
        <taxon>Rousettinae</taxon>
        <taxon>Rousettus</taxon>
    </lineage>
</organism>
<evidence type="ECO:0000313" key="2">
    <source>
        <dbReference type="Proteomes" id="UP000593571"/>
    </source>
</evidence>
<dbReference type="AlphaFoldDB" id="A0A7J8H0M6"/>
<proteinExistence type="predicted"/>
<sequence>MAPWTASPLVLTAAWNESRDTGSVIPTCQEGPPWRREGSGFRGRGSEAGQWVHSWALPFKPQLSRHALCHLMRSVSTTPCAVPLICQPARPSLLHSCALSFTKTLLKTPLFCEACLRSPLQDCPLTGSLAIRQSRARWHE</sequence>
<evidence type="ECO:0000313" key="1">
    <source>
        <dbReference type="EMBL" id="KAF6465853.1"/>
    </source>
</evidence>
<dbReference type="EMBL" id="JACASE010000005">
    <property type="protein sequence ID" value="KAF6465853.1"/>
    <property type="molecule type" value="Genomic_DNA"/>
</dbReference>
<protein>
    <submittedName>
        <fullName evidence="1">Uncharacterized protein</fullName>
    </submittedName>
</protein>
<keyword evidence="2" id="KW-1185">Reference proteome</keyword>
<comment type="caution">
    <text evidence="1">The sequence shown here is derived from an EMBL/GenBank/DDBJ whole genome shotgun (WGS) entry which is preliminary data.</text>
</comment>
<accession>A0A7J8H0M6</accession>